<dbReference type="Proteomes" id="UP000499080">
    <property type="component" value="Unassembled WGS sequence"/>
</dbReference>
<proteinExistence type="predicted"/>
<name>A0A4Y2SLI3_ARAVE</name>
<protein>
    <submittedName>
        <fullName evidence="2">Uncharacterized protein</fullName>
    </submittedName>
</protein>
<keyword evidence="1" id="KW-0732">Signal</keyword>
<accession>A0A4Y2SLI3</accession>
<feature type="chain" id="PRO_5021245012" evidence="1">
    <location>
        <begin position="17"/>
        <end position="185"/>
    </location>
</feature>
<keyword evidence="3" id="KW-1185">Reference proteome</keyword>
<feature type="signal peptide" evidence="1">
    <location>
        <begin position="1"/>
        <end position="16"/>
    </location>
</feature>
<evidence type="ECO:0000313" key="3">
    <source>
        <dbReference type="Proteomes" id="UP000499080"/>
    </source>
</evidence>
<dbReference type="EMBL" id="BGPR01022627">
    <property type="protein sequence ID" value="GBN89114.1"/>
    <property type="molecule type" value="Genomic_DNA"/>
</dbReference>
<evidence type="ECO:0000256" key="1">
    <source>
        <dbReference type="SAM" id="SignalP"/>
    </source>
</evidence>
<evidence type="ECO:0000313" key="2">
    <source>
        <dbReference type="EMBL" id="GBN89114.1"/>
    </source>
</evidence>
<dbReference type="AlphaFoldDB" id="A0A4Y2SLI3"/>
<sequence>MIIKLFISFRLLLAVSNSPSIYDITDWQNWWLGTFCNSGVSFLLLTKLLHRTRRRTQTSPAHIYESYIVEWRPLIVSASRDLACFLMMSATRLGGILDFVIWGYSGTPRLVGRHSLFPRVNKRKKRLPTTRNLKAIQGVFHYRIMEKSKLPSNDDYLDVSQANEVHFFRIKHINDEPSTMGAVHK</sequence>
<gene>
    <name evidence="2" type="ORF">AVEN_205760_1</name>
</gene>
<comment type="caution">
    <text evidence="2">The sequence shown here is derived from an EMBL/GenBank/DDBJ whole genome shotgun (WGS) entry which is preliminary data.</text>
</comment>
<reference evidence="2 3" key="1">
    <citation type="journal article" date="2019" name="Sci. Rep.">
        <title>Orb-weaving spider Araneus ventricosus genome elucidates the spidroin gene catalogue.</title>
        <authorList>
            <person name="Kono N."/>
            <person name="Nakamura H."/>
            <person name="Ohtoshi R."/>
            <person name="Moran D.A.P."/>
            <person name="Shinohara A."/>
            <person name="Yoshida Y."/>
            <person name="Fujiwara M."/>
            <person name="Mori M."/>
            <person name="Tomita M."/>
            <person name="Arakawa K."/>
        </authorList>
    </citation>
    <scope>NUCLEOTIDE SEQUENCE [LARGE SCALE GENOMIC DNA]</scope>
</reference>
<organism evidence="2 3">
    <name type="scientific">Araneus ventricosus</name>
    <name type="common">Orbweaver spider</name>
    <name type="synonym">Epeira ventricosa</name>
    <dbReference type="NCBI Taxonomy" id="182803"/>
    <lineage>
        <taxon>Eukaryota</taxon>
        <taxon>Metazoa</taxon>
        <taxon>Ecdysozoa</taxon>
        <taxon>Arthropoda</taxon>
        <taxon>Chelicerata</taxon>
        <taxon>Arachnida</taxon>
        <taxon>Araneae</taxon>
        <taxon>Araneomorphae</taxon>
        <taxon>Entelegynae</taxon>
        <taxon>Araneoidea</taxon>
        <taxon>Araneidae</taxon>
        <taxon>Araneus</taxon>
    </lineage>
</organism>